<dbReference type="Gene3D" id="3.20.20.190">
    <property type="entry name" value="Phosphatidylinositol (PI) phosphodiesterase"/>
    <property type="match status" value="1"/>
</dbReference>
<dbReference type="HOGENOM" id="CLU_037358_0_1_1"/>
<dbReference type="OrthoDB" id="7984201at2759"/>
<dbReference type="STRING" id="985895.E5AEY9"/>
<keyword evidence="3" id="KW-1185">Reference proteome</keyword>
<reference evidence="3" key="1">
    <citation type="journal article" date="2011" name="Nat. Commun.">
        <title>Effector diversification within compartments of the Leptosphaeria maculans genome affected by Repeat-Induced Point mutations.</title>
        <authorList>
            <person name="Rouxel T."/>
            <person name="Grandaubert J."/>
            <person name="Hane J.K."/>
            <person name="Hoede C."/>
            <person name="van de Wouw A.P."/>
            <person name="Couloux A."/>
            <person name="Dominguez V."/>
            <person name="Anthouard V."/>
            <person name="Bally P."/>
            <person name="Bourras S."/>
            <person name="Cozijnsen A.J."/>
            <person name="Ciuffetti L.M."/>
            <person name="Degrave A."/>
            <person name="Dilmaghani A."/>
            <person name="Duret L."/>
            <person name="Fudal I."/>
            <person name="Goodwin S.B."/>
            <person name="Gout L."/>
            <person name="Glaser N."/>
            <person name="Linglin J."/>
            <person name="Kema G.H.J."/>
            <person name="Lapalu N."/>
            <person name="Lawrence C.B."/>
            <person name="May K."/>
            <person name="Meyer M."/>
            <person name="Ollivier B."/>
            <person name="Poulain J."/>
            <person name="Schoch C.L."/>
            <person name="Simon A."/>
            <person name="Spatafora J.W."/>
            <person name="Stachowiak A."/>
            <person name="Turgeon B.G."/>
            <person name="Tyler B.M."/>
            <person name="Vincent D."/>
            <person name="Weissenbach J."/>
            <person name="Amselem J."/>
            <person name="Quesneville H."/>
            <person name="Oliver R.P."/>
            <person name="Wincker P."/>
            <person name="Balesdent M.-H."/>
            <person name="Howlett B.J."/>
        </authorList>
    </citation>
    <scope>NUCLEOTIDE SEQUENCE [LARGE SCALE GENOMIC DNA]</scope>
    <source>
        <strain evidence="3">JN3 / isolate v23.1.3 / race Av1-4-5-6-7-8</strain>
    </source>
</reference>
<evidence type="ECO:0000256" key="1">
    <source>
        <dbReference type="SAM" id="MobiDB-lite"/>
    </source>
</evidence>
<dbReference type="PANTHER" id="PTHR13593:SF140">
    <property type="entry name" value="PLC-LIKE PHOSPHODIESTERASE"/>
    <property type="match status" value="1"/>
</dbReference>
<feature type="compositionally biased region" description="Low complexity" evidence="1">
    <location>
        <begin position="119"/>
        <end position="143"/>
    </location>
</feature>
<dbReference type="GO" id="GO:0008081">
    <property type="term" value="F:phosphoric diester hydrolase activity"/>
    <property type="evidence" value="ECO:0007669"/>
    <property type="project" value="InterPro"/>
</dbReference>
<dbReference type="InterPro" id="IPR017946">
    <property type="entry name" value="PLC-like_Pdiesterase_TIM-brl"/>
</dbReference>
<gene>
    <name evidence="2" type="ORF">LEMA_P005650.1</name>
</gene>
<dbReference type="GeneID" id="13285713"/>
<dbReference type="GO" id="GO:0006629">
    <property type="term" value="P:lipid metabolic process"/>
    <property type="evidence" value="ECO:0007669"/>
    <property type="project" value="InterPro"/>
</dbReference>
<dbReference type="PANTHER" id="PTHR13593">
    <property type="match status" value="1"/>
</dbReference>
<dbReference type="SUPFAM" id="SSF51695">
    <property type="entry name" value="PLC-like phosphodiesterases"/>
    <property type="match status" value="1"/>
</dbReference>
<dbReference type="Proteomes" id="UP000002668">
    <property type="component" value="Genome"/>
</dbReference>
<evidence type="ECO:0000313" key="3">
    <source>
        <dbReference type="Proteomes" id="UP000002668"/>
    </source>
</evidence>
<dbReference type="InParanoid" id="E5AEY9"/>
<dbReference type="OMA" id="DFPCTAQ"/>
<dbReference type="Pfam" id="PF26146">
    <property type="entry name" value="PI-PLC_X"/>
    <property type="match status" value="1"/>
</dbReference>
<evidence type="ECO:0008006" key="4">
    <source>
        <dbReference type="Google" id="ProtNLM"/>
    </source>
</evidence>
<dbReference type="AlphaFoldDB" id="E5AEY9"/>
<evidence type="ECO:0000313" key="2">
    <source>
        <dbReference type="EMBL" id="CBY01778.1"/>
    </source>
</evidence>
<dbReference type="VEuPathDB" id="FungiDB:LEMA_P005650.1"/>
<protein>
    <recommendedName>
        <fullName evidence="4">PLC-like phosphodiesterase</fullName>
    </recommendedName>
</protein>
<sequence length="508" mass="55343">MIMINQGEFEKEFSFGDCGGKEEFLCTNTKSIYLHLSSLAQSDAVIHNETSPWSRIRSSRLQAYSPADFLLQLWWPALVTHFSPFMVSPIPLLASLAVFARGTTAQISSISASPVPKDSSSTGQTSQNTTATSTTSSTSTASTTAEDLTVVAGGATLSNNATLSATTSARPQASNTTPCNGYTEFCDRRFSNVSMVVAHNSPFVRQNNAASNQVYPVLTQLDNGIRGLSFETQKPNSTSAIRLCHTSCNILDVGTLESYLATVRGWLADHPYEVITIMMGNNNGQDSRISVTDYIAPFQDSGILQYLWTPPSSTLSLSEWPTLAEMIIKNKRVVVMLDYGTDQNTVPWLLSAFNYYWETPFSPTDPAFPCTQQRPPNQAEGISRERMYLMNHNLNIEITLLGKGGILVPAYGLLDQVNADSGNGSVGLNAKQCEDTWGRPPNWILVDYYNFGNFNGSVFKVAAEANGVGYDRRSCCGSGVTTASRATGSKSRDVFAMSLFVVVAYFLL</sequence>
<feature type="region of interest" description="Disordered" evidence="1">
    <location>
        <begin position="110"/>
        <end position="143"/>
    </location>
</feature>
<proteinExistence type="predicted"/>
<dbReference type="EMBL" id="FP929139">
    <property type="protein sequence ID" value="CBY01778.1"/>
    <property type="molecule type" value="Genomic_DNA"/>
</dbReference>
<accession>E5AEY9</accession>
<dbReference type="eggNOG" id="ENOG502RUV2">
    <property type="taxonomic scope" value="Eukaryota"/>
</dbReference>
<name>E5AEY9_LEPMJ</name>
<dbReference type="InterPro" id="IPR051057">
    <property type="entry name" value="PI-PLC_domain"/>
</dbReference>
<organism evidence="2 3">
    <name type="scientific">Leptosphaeria maculans (strain JN3 / isolate v23.1.3 / race Av1-4-5-6-7-8)</name>
    <name type="common">Blackleg fungus</name>
    <name type="synonym">Phoma lingam</name>
    <dbReference type="NCBI Taxonomy" id="985895"/>
    <lineage>
        <taxon>Eukaryota</taxon>
        <taxon>Fungi</taxon>
        <taxon>Dikarya</taxon>
        <taxon>Ascomycota</taxon>
        <taxon>Pezizomycotina</taxon>
        <taxon>Dothideomycetes</taxon>
        <taxon>Pleosporomycetidae</taxon>
        <taxon>Pleosporales</taxon>
        <taxon>Pleosporineae</taxon>
        <taxon>Leptosphaeriaceae</taxon>
        <taxon>Plenodomus</taxon>
        <taxon>Plenodomus lingam/Leptosphaeria maculans species complex</taxon>
    </lineage>
</organism>